<reference evidence="1 2" key="1">
    <citation type="submission" date="2016-07" db="EMBL/GenBank/DDBJ databases">
        <title>Comparative genomics of the entomopathogenic fungus Beauveria bassiana.</title>
        <authorList>
            <person name="Valero Jimenez C.A."/>
            <person name="Zwaan B.J."/>
            <person name="Van Kan J.A."/>
            <person name="Takken W."/>
            <person name="Debets A.J."/>
            <person name="Schoustra S.E."/>
            <person name="Koenraadt C.J."/>
        </authorList>
    </citation>
    <scope>NUCLEOTIDE SEQUENCE [LARGE SCALE GENOMIC DNA]</scope>
    <source>
        <strain evidence="1 2">ARSEF 8028</strain>
    </source>
</reference>
<comment type="caution">
    <text evidence="1">The sequence shown here is derived from an EMBL/GenBank/DDBJ whole genome shotgun (WGS) entry which is preliminary data.</text>
</comment>
<proteinExistence type="predicted"/>
<accession>A0A2S7XZ16</accession>
<evidence type="ECO:0000313" key="2">
    <source>
        <dbReference type="Proteomes" id="UP000237441"/>
    </source>
</evidence>
<sequence>MRFVMCVSSGAFIVKTTSFWFFLLASELVNRAWSTTHRTRSRISSVDPRNRGIQSLVFCDARTTSGIMCWSDSDHYTTKHVVVDFKRRRAQRNVQRSVFGSVNCMSGIKEDHGV</sequence>
<gene>
    <name evidence="1" type="ORF">BB8028_0001g12180</name>
</gene>
<name>A0A2S7XZ16_BEABA</name>
<evidence type="ECO:0000313" key="1">
    <source>
        <dbReference type="EMBL" id="PQK09147.1"/>
    </source>
</evidence>
<organism evidence="1 2">
    <name type="scientific">Beauveria bassiana</name>
    <name type="common">White muscardine disease fungus</name>
    <name type="synonym">Tritirachium shiotae</name>
    <dbReference type="NCBI Taxonomy" id="176275"/>
    <lineage>
        <taxon>Eukaryota</taxon>
        <taxon>Fungi</taxon>
        <taxon>Dikarya</taxon>
        <taxon>Ascomycota</taxon>
        <taxon>Pezizomycotina</taxon>
        <taxon>Sordariomycetes</taxon>
        <taxon>Hypocreomycetidae</taxon>
        <taxon>Hypocreales</taxon>
        <taxon>Cordycipitaceae</taxon>
        <taxon>Beauveria</taxon>
    </lineage>
</organism>
<dbReference type="Proteomes" id="UP000237441">
    <property type="component" value="Unassembled WGS sequence"/>
</dbReference>
<dbReference type="AlphaFoldDB" id="A0A2S7XZ16"/>
<dbReference type="EMBL" id="JRHA01000001">
    <property type="protein sequence ID" value="PQK09147.1"/>
    <property type="molecule type" value="Genomic_DNA"/>
</dbReference>
<protein>
    <submittedName>
        <fullName evidence="1">Uncharacterized protein</fullName>
    </submittedName>
</protein>